<dbReference type="Proteomes" id="UP000694892">
    <property type="component" value="Chromosome 6L"/>
</dbReference>
<protein>
    <submittedName>
        <fullName evidence="1">Uncharacterized protein</fullName>
    </submittedName>
</protein>
<evidence type="ECO:0000313" key="1">
    <source>
        <dbReference type="EMBL" id="OCT76573.1"/>
    </source>
</evidence>
<dbReference type="AlphaFoldDB" id="A0A974CNY0"/>
<dbReference type="EMBL" id="CM004476">
    <property type="protein sequence ID" value="OCT76573.1"/>
    <property type="molecule type" value="Genomic_DNA"/>
</dbReference>
<sequence length="80" mass="9690">MVYSVHVYNYDKLSGGPKKRKLCYNVNNGTERREDNRSMYRCVWQNRKIEKHEKLKRRKIKQNTKIMNVKKTSGRQITKS</sequence>
<reference evidence="2" key="1">
    <citation type="journal article" date="2016" name="Nature">
        <title>Genome evolution in the allotetraploid frog Xenopus laevis.</title>
        <authorList>
            <person name="Session A.M."/>
            <person name="Uno Y."/>
            <person name="Kwon T."/>
            <person name="Chapman J.A."/>
            <person name="Toyoda A."/>
            <person name="Takahashi S."/>
            <person name="Fukui A."/>
            <person name="Hikosaka A."/>
            <person name="Suzuki A."/>
            <person name="Kondo M."/>
            <person name="van Heeringen S.J."/>
            <person name="Quigley I."/>
            <person name="Heinz S."/>
            <person name="Ogino H."/>
            <person name="Ochi H."/>
            <person name="Hellsten U."/>
            <person name="Lyons J.B."/>
            <person name="Simakov O."/>
            <person name="Putnam N."/>
            <person name="Stites J."/>
            <person name="Kuroki Y."/>
            <person name="Tanaka T."/>
            <person name="Michiue T."/>
            <person name="Watanabe M."/>
            <person name="Bogdanovic O."/>
            <person name="Lister R."/>
            <person name="Georgiou G."/>
            <person name="Paranjpe S.S."/>
            <person name="van Kruijsbergen I."/>
            <person name="Shu S."/>
            <person name="Carlson J."/>
            <person name="Kinoshita T."/>
            <person name="Ohta Y."/>
            <person name="Mawaribuchi S."/>
            <person name="Jenkins J."/>
            <person name="Grimwood J."/>
            <person name="Schmutz J."/>
            <person name="Mitros T."/>
            <person name="Mozaffari S.V."/>
            <person name="Suzuki Y."/>
            <person name="Haramoto Y."/>
            <person name="Yamamoto T.S."/>
            <person name="Takagi C."/>
            <person name="Heald R."/>
            <person name="Miller K."/>
            <person name="Haudenschild C."/>
            <person name="Kitzman J."/>
            <person name="Nakayama T."/>
            <person name="Izutsu Y."/>
            <person name="Robert J."/>
            <person name="Fortriede J."/>
            <person name="Burns K."/>
            <person name="Lotay V."/>
            <person name="Karimi K."/>
            <person name="Yasuoka Y."/>
            <person name="Dichmann D.S."/>
            <person name="Flajnik M.F."/>
            <person name="Houston D.W."/>
            <person name="Shendure J."/>
            <person name="DuPasquier L."/>
            <person name="Vize P.D."/>
            <person name="Zorn A.M."/>
            <person name="Ito M."/>
            <person name="Marcotte E.M."/>
            <person name="Wallingford J.B."/>
            <person name="Ito Y."/>
            <person name="Asashima M."/>
            <person name="Ueno N."/>
            <person name="Matsuda Y."/>
            <person name="Veenstra G.J."/>
            <person name="Fujiyama A."/>
            <person name="Harland R.M."/>
            <person name="Taira M."/>
            <person name="Rokhsar D.S."/>
        </authorList>
    </citation>
    <scope>NUCLEOTIDE SEQUENCE [LARGE SCALE GENOMIC DNA]</scope>
    <source>
        <strain evidence="2">J</strain>
    </source>
</reference>
<accession>A0A974CNY0</accession>
<evidence type="ECO:0000313" key="2">
    <source>
        <dbReference type="Proteomes" id="UP000694892"/>
    </source>
</evidence>
<name>A0A974CNY0_XENLA</name>
<gene>
    <name evidence="1" type="ORF">XELAEV_18031776mg</name>
</gene>
<proteinExistence type="predicted"/>
<organism evidence="1 2">
    <name type="scientific">Xenopus laevis</name>
    <name type="common">African clawed frog</name>
    <dbReference type="NCBI Taxonomy" id="8355"/>
    <lineage>
        <taxon>Eukaryota</taxon>
        <taxon>Metazoa</taxon>
        <taxon>Chordata</taxon>
        <taxon>Craniata</taxon>
        <taxon>Vertebrata</taxon>
        <taxon>Euteleostomi</taxon>
        <taxon>Amphibia</taxon>
        <taxon>Batrachia</taxon>
        <taxon>Anura</taxon>
        <taxon>Pipoidea</taxon>
        <taxon>Pipidae</taxon>
        <taxon>Xenopodinae</taxon>
        <taxon>Xenopus</taxon>
        <taxon>Xenopus</taxon>
    </lineage>
</organism>